<feature type="compositionally biased region" description="Polar residues" evidence="1">
    <location>
        <begin position="439"/>
        <end position="449"/>
    </location>
</feature>
<dbReference type="InterPro" id="IPR028245">
    <property type="entry name" value="PIL1/LSP1"/>
</dbReference>
<dbReference type="PANTHER" id="PTHR31962:SF1">
    <property type="entry name" value="SPHINGOLIPID LONG CHAIN BASE-RESPONSIVE PROTEIN PIL1"/>
    <property type="match status" value="1"/>
</dbReference>
<dbReference type="Pfam" id="PF13805">
    <property type="entry name" value="Pil1"/>
    <property type="match status" value="1"/>
</dbReference>
<dbReference type="GO" id="GO:0006897">
    <property type="term" value="P:endocytosis"/>
    <property type="evidence" value="ECO:0007669"/>
    <property type="project" value="TreeGrafter"/>
</dbReference>
<dbReference type="GO" id="GO:0005886">
    <property type="term" value="C:plasma membrane"/>
    <property type="evidence" value="ECO:0007669"/>
    <property type="project" value="TreeGrafter"/>
</dbReference>
<evidence type="ECO:0008006" key="3">
    <source>
        <dbReference type="Google" id="ProtNLM"/>
    </source>
</evidence>
<evidence type="ECO:0000256" key="1">
    <source>
        <dbReference type="SAM" id="MobiDB-lite"/>
    </source>
</evidence>
<accession>A0A077WJ17</accession>
<dbReference type="EMBL" id="LK023321">
    <property type="protein sequence ID" value="CDS06592.1"/>
    <property type="molecule type" value="Genomic_DNA"/>
</dbReference>
<dbReference type="GO" id="GO:0036286">
    <property type="term" value="C:eisosome filament"/>
    <property type="evidence" value="ECO:0007669"/>
    <property type="project" value="TreeGrafter"/>
</dbReference>
<feature type="compositionally biased region" description="Low complexity" evidence="1">
    <location>
        <begin position="304"/>
        <end position="326"/>
    </location>
</feature>
<dbReference type="Gene3D" id="1.20.1270.60">
    <property type="entry name" value="Arfaptin homology (AH) domain/BAR domain"/>
    <property type="match status" value="1"/>
</dbReference>
<evidence type="ECO:0000313" key="2">
    <source>
        <dbReference type="EMBL" id="CDS06592.1"/>
    </source>
</evidence>
<dbReference type="OrthoDB" id="5599269at2759"/>
<dbReference type="GO" id="GO:0070941">
    <property type="term" value="P:eisosome assembly"/>
    <property type="evidence" value="ECO:0007669"/>
    <property type="project" value="TreeGrafter"/>
</dbReference>
<feature type="compositionally biased region" description="Basic and acidic residues" evidence="1">
    <location>
        <begin position="250"/>
        <end position="287"/>
    </location>
</feature>
<organism evidence="2">
    <name type="scientific">Lichtheimia ramosa</name>
    <dbReference type="NCBI Taxonomy" id="688394"/>
    <lineage>
        <taxon>Eukaryota</taxon>
        <taxon>Fungi</taxon>
        <taxon>Fungi incertae sedis</taxon>
        <taxon>Mucoromycota</taxon>
        <taxon>Mucoromycotina</taxon>
        <taxon>Mucoromycetes</taxon>
        <taxon>Mucorales</taxon>
        <taxon>Lichtheimiaceae</taxon>
        <taxon>Lichtheimia</taxon>
    </lineage>
</organism>
<gene>
    <name evidence="2" type="ORF">LRAMOSA09120</name>
</gene>
<dbReference type="GO" id="GO:0008289">
    <property type="term" value="F:lipid binding"/>
    <property type="evidence" value="ECO:0007669"/>
    <property type="project" value="TreeGrafter"/>
</dbReference>
<feature type="region of interest" description="Disordered" evidence="1">
    <location>
        <begin position="369"/>
        <end position="455"/>
    </location>
</feature>
<dbReference type="PANTHER" id="PTHR31962">
    <property type="entry name" value="SPHINGOLIPID LONG CHAIN BASE-RESPONSIVE PROTEIN PIL1"/>
    <property type="match status" value="1"/>
</dbReference>
<protein>
    <recommendedName>
        <fullName evidence="3">Eisosome component PIL1-domain-containing protein</fullName>
    </recommendedName>
</protein>
<proteinExistence type="predicted"/>
<feature type="region of interest" description="Disordered" evidence="1">
    <location>
        <begin position="199"/>
        <end position="329"/>
    </location>
</feature>
<dbReference type="AlphaFoldDB" id="A0A077WJ17"/>
<name>A0A077WJ17_9FUNG</name>
<reference evidence="2" key="1">
    <citation type="journal article" date="2014" name="Genome Announc.">
        <title>De novo whole-genome sequence and genome annotation of Lichtheimia ramosa.</title>
        <authorList>
            <person name="Linde J."/>
            <person name="Schwartze V."/>
            <person name="Binder U."/>
            <person name="Lass-Florl C."/>
            <person name="Voigt K."/>
            <person name="Horn F."/>
        </authorList>
    </citation>
    <scope>NUCLEOTIDE SEQUENCE</scope>
    <source>
        <strain evidence="2">JMRC FSU:6197</strain>
    </source>
</reference>
<feature type="compositionally biased region" description="Polar residues" evidence="1">
    <location>
        <begin position="408"/>
        <end position="417"/>
    </location>
</feature>
<dbReference type="InterPro" id="IPR027267">
    <property type="entry name" value="AH/BAR_dom_sf"/>
</dbReference>
<sequence>MFSFNPFHALSSSNKTPENKNLTTYLESEHKIASAWLRLADDRRIAANHLKTFGHPLGDDLTDVTSKLGDLLTEWAEVMTDFAGQYDQYHATMKSIADKEATVLGGREKRQRLQEAIRKHEENHPGQVDKLMELKEQLAELERTNEPAEVNASNFQRIATREAMYLLLNGMHELASKMDIIASFGKYIVDELDVTPVQPGEARPPYKGTEQTTRIVKDAKRSITNWRPDGTKLRRTLTSHHGQNPLVADRSVEEKQLPELPPKKKDEPVEEEKPNVPDEEEFVHHDTPTTPHPDNTFKPDEAINNNNNMTPNSSAPSSPPGSNRNSGAFNVFGPPSIGVGGFSPLLFDQQPHNMYQFYQHYTPPRPYEEMARQHHHPPTHLSPHGSPFLGPGGFVMPNANPNFVHPQPSVSTSTIGSLPSVSAPAPPHPVPNDDDDNGSSKPGSPTFTEPKTEIE</sequence>